<comment type="similarity">
    <text evidence="1">Belongs to the GSP E family.</text>
</comment>
<keyword evidence="4" id="KW-1185">Reference proteome</keyword>
<dbReference type="CDD" id="cd01130">
    <property type="entry name" value="VirB11-like_ATPase"/>
    <property type="match status" value="1"/>
</dbReference>
<name>A0A7W2ABG6_9GAMM</name>
<gene>
    <name evidence="3" type="ORF">H1S06_03440</name>
</gene>
<dbReference type="PANTHER" id="PTHR30486">
    <property type="entry name" value="TWITCHING MOTILITY PROTEIN PILT"/>
    <property type="match status" value="1"/>
</dbReference>
<dbReference type="InterPro" id="IPR001482">
    <property type="entry name" value="T2SS/T4SS_dom"/>
</dbReference>
<dbReference type="PANTHER" id="PTHR30486:SF6">
    <property type="entry name" value="TYPE IV PILUS RETRACTATION ATPASE PILT"/>
    <property type="match status" value="1"/>
</dbReference>
<dbReference type="Gene3D" id="3.40.50.300">
    <property type="entry name" value="P-loop containing nucleotide triphosphate hydrolases"/>
    <property type="match status" value="1"/>
</dbReference>
<dbReference type="RefSeq" id="WP_181737268.1">
    <property type="nucleotide sequence ID" value="NZ_JACEMT010000035.1"/>
</dbReference>
<sequence length="464" mass="51387">MSLLSNRLNRLRVAEVVELKQTAEAEEATQESAPERPPLMIETLSTAELDCKQQLHRELLKRMDLSLIDSLDEAEARRQIGDLCRQLMEELAVPFSTQSRQKIMKLIEDEIMGLGPLEPLLDDKTISDILVNGPDSIYVERFGKLEHCPVSFSSQGHLMNTIDRIVSSVGRHIDESSPMVDARLKDGSRVNVIIPPLALDGPQISIRRFMVELLSMQNLVELGSVDAKVAPVLEGIVKARLNILISGGTGSGKTTMLNILSGYIPHDERIVTIEDSAELQLQQPHVVRLETRPPNIEGRGEVTQRELVKNSLRMRPDRIVLGEVRGGETLDMLQAMNTGHDGSLTTIHANSARDALGRIENMVAMTGISFPTKALRAQIASAIDVVLQVTRLEDGRRKLVSIQEINGMEGDIITMSELFTFERQGVDEKGNVLGRFKATGIVPGFHKRLAQRGIEIPTALFEPE</sequence>
<evidence type="ECO:0000259" key="2">
    <source>
        <dbReference type="Pfam" id="PF00437"/>
    </source>
</evidence>
<feature type="domain" description="Bacterial type II secretion system protein E" evidence="2">
    <location>
        <begin position="113"/>
        <end position="392"/>
    </location>
</feature>
<dbReference type="Proteomes" id="UP000538931">
    <property type="component" value="Unassembled WGS sequence"/>
</dbReference>
<dbReference type="InterPro" id="IPR027417">
    <property type="entry name" value="P-loop_NTPase"/>
</dbReference>
<evidence type="ECO:0000256" key="1">
    <source>
        <dbReference type="ARBA" id="ARBA00006611"/>
    </source>
</evidence>
<dbReference type="GO" id="GO:0016887">
    <property type="term" value="F:ATP hydrolysis activity"/>
    <property type="evidence" value="ECO:0007669"/>
    <property type="project" value="InterPro"/>
</dbReference>
<comment type="caution">
    <text evidence="3">The sequence shown here is derived from an EMBL/GenBank/DDBJ whole genome shotgun (WGS) entry which is preliminary data.</text>
</comment>
<protein>
    <submittedName>
        <fullName evidence="3">CpaF family protein</fullName>
    </submittedName>
</protein>
<dbReference type="Gene3D" id="3.30.450.380">
    <property type="match status" value="1"/>
</dbReference>
<accession>A0A7W2ABG6</accession>
<proteinExistence type="inferred from homology"/>
<dbReference type="EMBL" id="JACEMT010000035">
    <property type="protein sequence ID" value="MBA4501419.1"/>
    <property type="molecule type" value="Genomic_DNA"/>
</dbReference>
<dbReference type="AlphaFoldDB" id="A0A7W2ABG6"/>
<evidence type="ECO:0000313" key="4">
    <source>
        <dbReference type="Proteomes" id="UP000538931"/>
    </source>
</evidence>
<dbReference type="InterPro" id="IPR050921">
    <property type="entry name" value="T4SS_GSP_E_ATPase"/>
</dbReference>
<organism evidence="3 4">
    <name type="scientific">Marinobacterium marinum</name>
    <dbReference type="NCBI Taxonomy" id="2756129"/>
    <lineage>
        <taxon>Bacteria</taxon>
        <taxon>Pseudomonadati</taxon>
        <taxon>Pseudomonadota</taxon>
        <taxon>Gammaproteobacteria</taxon>
        <taxon>Oceanospirillales</taxon>
        <taxon>Oceanospirillaceae</taxon>
        <taxon>Marinobacterium</taxon>
    </lineage>
</organism>
<dbReference type="Pfam" id="PF00437">
    <property type="entry name" value="T2SSE"/>
    <property type="match status" value="1"/>
</dbReference>
<evidence type="ECO:0000313" key="3">
    <source>
        <dbReference type="EMBL" id="MBA4501419.1"/>
    </source>
</evidence>
<reference evidence="3 4" key="1">
    <citation type="submission" date="2020-07" db="EMBL/GenBank/DDBJ databases">
        <title>Bacterium isolated from marien macroalgae.</title>
        <authorList>
            <person name="Zhu K."/>
            <person name="Lu D."/>
            <person name="Du Z."/>
        </authorList>
    </citation>
    <scope>NUCLEOTIDE SEQUENCE [LARGE SCALE GENOMIC DNA]</scope>
    <source>
        <strain evidence="3 4">3-1745</strain>
    </source>
</reference>
<dbReference type="SUPFAM" id="SSF52540">
    <property type="entry name" value="P-loop containing nucleoside triphosphate hydrolases"/>
    <property type="match status" value="1"/>
</dbReference>